<dbReference type="AlphaFoldDB" id="A0A9Q1BYF5"/>
<reference evidence="1" key="1">
    <citation type="submission" date="2021-10" db="EMBL/GenBank/DDBJ databases">
        <title>Tropical sea cucumber genome reveals ecological adaptation and Cuvierian tubules defense mechanism.</title>
        <authorList>
            <person name="Chen T."/>
        </authorList>
    </citation>
    <scope>NUCLEOTIDE SEQUENCE</scope>
    <source>
        <strain evidence="1">Nanhai2018</strain>
        <tissue evidence="1">Muscle</tissue>
    </source>
</reference>
<evidence type="ECO:0000313" key="2">
    <source>
        <dbReference type="Proteomes" id="UP001152320"/>
    </source>
</evidence>
<evidence type="ECO:0000313" key="1">
    <source>
        <dbReference type="EMBL" id="KAJ8034943.1"/>
    </source>
</evidence>
<comment type="caution">
    <text evidence="1">The sequence shown here is derived from an EMBL/GenBank/DDBJ whole genome shotgun (WGS) entry which is preliminary data.</text>
</comment>
<name>A0A9Q1BYF5_HOLLE</name>
<organism evidence="1 2">
    <name type="scientific">Holothuria leucospilota</name>
    <name type="common">Black long sea cucumber</name>
    <name type="synonym">Mertensiothuria leucospilota</name>
    <dbReference type="NCBI Taxonomy" id="206669"/>
    <lineage>
        <taxon>Eukaryota</taxon>
        <taxon>Metazoa</taxon>
        <taxon>Echinodermata</taxon>
        <taxon>Eleutherozoa</taxon>
        <taxon>Echinozoa</taxon>
        <taxon>Holothuroidea</taxon>
        <taxon>Aspidochirotacea</taxon>
        <taxon>Aspidochirotida</taxon>
        <taxon>Holothuriidae</taxon>
        <taxon>Holothuria</taxon>
    </lineage>
</organism>
<accession>A0A9Q1BYF5</accession>
<dbReference type="Proteomes" id="UP001152320">
    <property type="component" value="Chromosome 10"/>
</dbReference>
<protein>
    <submittedName>
        <fullName evidence="1">Uncharacterized protein</fullName>
    </submittedName>
</protein>
<keyword evidence="2" id="KW-1185">Reference proteome</keyword>
<dbReference type="EMBL" id="JAIZAY010000010">
    <property type="protein sequence ID" value="KAJ8034943.1"/>
    <property type="molecule type" value="Genomic_DNA"/>
</dbReference>
<gene>
    <name evidence="1" type="ORF">HOLleu_21979</name>
</gene>
<proteinExistence type="predicted"/>
<sequence length="207" mass="23329">MVTSLDQLMNDFAPQDHVGIELSTPSLTHAVWVPLMRLDQVTVERMFRHIEKVIQSNADFTLNGNVILNILHADMGNGKGRANTHTNLRQWLMEKQNSVITINNKDDLCLARGLVTTKARLNKQSDPTINWNNIRKGQCKQTTLTKALYAISGVPEGPCGLEQVDRFQQVLQDYQILVISCIPKDPIVFKGPEKLQETMYTTSARSL</sequence>
<dbReference type="OrthoDB" id="6723862at2759"/>